<protein>
    <submittedName>
        <fullName evidence="2">Uncharacterized protein</fullName>
    </submittedName>
</protein>
<evidence type="ECO:0000313" key="3">
    <source>
        <dbReference type="Proteomes" id="UP000002648"/>
    </source>
</evidence>
<organism evidence="2 3">
    <name type="scientific">Bartonella taylorii 8TBB</name>
    <dbReference type="NCBI Taxonomy" id="1094560"/>
    <lineage>
        <taxon>Bacteria</taxon>
        <taxon>Pseudomonadati</taxon>
        <taxon>Pseudomonadota</taxon>
        <taxon>Alphaproteobacteria</taxon>
        <taxon>Hyphomicrobiales</taxon>
        <taxon>Bartonellaceae</taxon>
        <taxon>Bartonella</taxon>
    </lineage>
</organism>
<keyword evidence="1" id="KW-0812">Transmembrane</keyword>
<name>A0A9P2RYH4_BARTA</name>
<dbReference type="Proteomes" id="UP000002648">
    <property type="component" value="Unassembled WGS sequence"/>
</dbReference>
<reference evidence="2 3" key="1">
    <citation type="submission" date="2012-03" db="EMBL/GenBank/DDBJ databases">
        <title>The Genome Sequence of Bartonella taylorii 8TBB.</title>
        <authorList>
            <consortium name="The Broad Institute Genome Sequencing Platform"/>
            <consortium name="The Broad Institute Genome Sequencing Center for Infectious Disease"/>
            <person name="Feldgarden M."/>
            <person name="Kirby J."/>
            <person name="Kosoy M."/>
            <person name="Birtles R."/>
            <person name="Probert W.S."/>
            <person name="Chiaraviglio L."/>
            <person name="Young S.K."/>
            <person name="Zeng Q."/>
            <person name="Gargeya S."/>
            <person name="Fitzgerald M."/>
            <person name="Haas B."/>
            <person name="Abouelleil A."/>
            <person name="Alvarado L."/>
            <person name="Arachchi H.M."/>
            <person name="Berlin A."/>
            <person name="Chapman S.B."/>
            <person name="Gearin G."/>
            <person name="Goldberg J."/>
            <person name="Griggs A."/>
            <person name="Gujja S."/>
            <person name="Hansen M."/>
            <person name="Heiman D."/>
            <person name="Howarth C."/>
            <person name="Larimer J."/>
            <person name="Lui A."/>
            <person name="MacDonald P.J.P."/>
            <person name="McCowen C."/>
            <person name="Montmayeur A."/>
            <person name="Murphy C."/>
            <person name="Neiman D."/>
            <person name="Pearson M."/>
            <person name="Priest M."/>
            <person name="Roberts A."/>
            <person name="Saif S."/>
            <person name="Shea T."/>
            <person name="Sisk P."/>
            <person name="Stolte C."/>
            <person name="Sykes S."/>
            <person name="Wortman J."/>
            <person name="Nusbaum C."/>
            <person name="Birren B."/>
        </authorList>
    </citation>
    <scope>NUCLEOTIDE SEQUENCE [LARGE SCALE GENOMIC DNA]</scope>
    <source>
        <strain evidence="2 3">8TBB</strain>
    </source>
</reference>
<keyword evidence="1" id="KW-1133">Transmembrane helix</keyword>
<dbReference type="AlphaFoldDB" id="A0A9P2RYH4"/>
<gene>
    <name evidence="2" type="ORF">ME9_01419</name>
</gene>
<feature type="transmembrane region" description="Helical" evidence="1">
    <location>
        <begin position="6"/>
        <end position="27"/>
    </location>
</feature>
<dbReference type="EMBL" id="AIMD01000049">
    <property type="protein sequence ID" value="EJF92977.1"/>
    <property type="molecule type" value="Genomic_DNA"/>
</dbReference>
<evidence type="ECO:0000313" key="2">
    <source>
        <dbReference type="EMBL" id="EJF92977.1"/>
    </source>
</evidence>
<keyword evidence="1" id="KW-0472">Membrane</keyword>
<evidence type="ECO:0000256" key="1">
    <source>
        <dbReference type="SAM" id="Phobius"/>
    </source>
</evidence>
<comment type="caution">
    <text evidence="2">The sequence shown here is derived from an EMBL/GenBank/DDBJ whole genome shotgun (WGS) entry which is preliminary data.</text>
</comment>
<sequence>MRRGIYFFIWRQNAHAVLFAILIARYLNKNVGKMWI</sequence>
<accession>A0A9P2RYH4</accession>
<keyword evidence="3" id="KW-1185">Reference proteome</keyword>
<proteinExistence type="predicted"/>